<sequence>MSWSTWPRPRTEGRRPSAHPTLPGRLHPGLEPSTKAIWLYKGNGSFEFGEQKEIWTGWGVFDMIV</sequence>
<reference evidence="2 3" key="1">
    <citation type="submission" date="2020-08" db="EMBL/GenBank/DDBJ databases">
        <title>Genomic Encyclopedia of Type Strains, Phase III (KMG-III): the genomes of soil and plant-associated and newly described type strains.</title>
        <authorList>
            <person name="Whitman W."/>
        </authorList>
    </citation>
    <scope>NUCLEOTIDE SEQUENCE [LARGE SCALE GENOMIC DNA]</scope>
    <source>
        <strain evidence="2 3">CECT 3287</strain>
    </source>
</reference>
<gene>
    <name evidence="2" type="ORF">FHR83_001595</name>
</gene>
<dbReference type="RefSeq" id="WP_183218049.1">
    <property type="nucleotide sequence ID" value="NZ_BMPW01000015.1"/>
</dbReference>
<evidence type="ECO:0000256" key="1">
    <source>
        <dbReference type="SAM" id="MobiDB-lite"/>
    </source>
</evidence>
<keyword evidence="3" id="KW-1185">Reference proteome</keyword>
<dbReference type="Proteomes" id="UP000590749">
    <property type="component" value="Unassembled WGS sequence"/>
</dbReference>
<organism evidence="2 3">
    <name type="scientific">Actinoplanes campanulatus</name>
    <dbReference type="NCBI Taxonomy" id="113559"/>
    <lineage>
        <taxon>Bacteria</taxon>
        <taxon>Bacillati</taxon>
        <taxon>Actinomycetota</taxon>
        <taxon>Actinomycetes</taxon>
        <taxon>Micromonosporales</taxon>
        <taxon>Micromonosporaceae</taxon>
        <taxon>Actinoplanes</taxon>
    </lineage>
</organism>
<comment type="caution">
    <text evidence="2">The sequence shown here is derived from an EMBL/GenBank/DDBJ whole genome shotgun (WGS) entry which is preliminary data.</text>
</comment>
<evidence type="ECO:0000313" key="2">
    <source>
        <dbReference type="EMBL" id="MBB3093946.1"/>
    </source>
</evidence>
<evidence type="ECO:0000313" key="3">
    <source>
        <dbReference type="Proteomes" id="UP000590749"/>
    </source>
</evidence>
<protein>
    <submittedName>
        <fullName evidence="2">Uncharacterized protein</fullName>
    </submittedName>
</protein>
<accession>A0A7W5ACV4</accession>
<dbReference type="EMBL" id="JACHXF010000002">
    <property type="protein sequence ID" value="MBB3093946.1"/>
    <property type="molecule type" value="Genomic_DNA"/>
</dbReference>
<proteinExistence type="predicted"/>
<name>A0A7W5ACV4_9ACTN</name>
<dbReference type="AlphaFoldDB" id="A0A7W5ACV4"/>
<feature type="region of interest" description="Disordered" evidence="1">
    <location>
        <begin position="1"/>
        <end position="30"/>
    </location>
</feature>